<dbReference type="KEGG" id="cbb:CLD_2554"/>
<name>B1IFR1_CLOBK</name>
<sequence length="133" mass="15685">MKEAKNFVINLFEENIETQIKNAVVSEIKYKLSIYDVNKGNEQEIKSAIDKIAQLIKVDEIFMVKKEQFNRLNQEKNYANILKYFNNKGLYKSVGRFFVLQNNKYWDLVIRLLLSSKKSKIIEGLKNYLPSIN</sequence>
<dbReference type="AlphaFoldDB" id="B1IFR1"/>
<accession>B1IFR1</accession>
<reference evidence="1 2" key="1">
    <citation type="journal article" date="2007" name="PLoS ONE">
        <title>Analysis of the neurotoxin complex genes in Clostridium botulinum A1-A4 and B1 strains: BoNT/A3, /Ba4 and /B1 clusters are located within plasmids.</title>
        <authorList>
            <person name="Smith T.J."/>
            <person name="Hill K.K."/>
            <person name="Foley B.T."/>
            <person name="Detter J.C."/>
            <person name="Munk A.C."/>
            <person name="Bruce D.C."/>
            <person name="Doggett N.A."/>
            <person name="Smith L.A."/>
            <person name="Marks J.D."/>
            <person name="Xie G."/>
            <person name="Brettin T.S."/>
        </authorList>
    </citation>
    <scope>NUCLEOTIDE SEQUENCE [LARGE SCALE GENOMIC DNA]</scope>
    <source>
        <strain evidence="2">Okra / Type B1</strain>
    </source>
</reference>
<evidence type="ECO:0000313" key="2">
    <source>
        <dbReference type="Proteomes" id="UP000008541"/>
    </source>
</evidence>
<dbReference type="EMBL" id="CP000939">
    <property type="protein sequence ID" value="ACA46327.1"/>
    <property type="molecule type" value="Genomic_DNA"/>
</dbReference>
<dbReference type="Proteomes" id="UP000008541">
    <property type="component" value="Chromosome"/>
</dbReference>
<organism evidence="1 2">
    <name type="scientific">Clostridium botulinum (strain Okra / Type B1)</name>
    <dbReference type="NCBI Taxonomy" id="498213"/>
    <lineage>
        <taxon>Bacteria</taxon>
        <taxon>Bacillati</taxon>
        <taxon>Bacillota</taxon>
        <taxon>Clostridia</taxon>
        <taxon>Eubacteriales</taxon>
        <taxon>Clostridiaceae</taxon>
        <taxon>Clostridium</taxon>
    </lineage>
</organism>
<protein>
    <submittedName>
        <fullName evidence="1">Putative viral A-type inclusion protein repeat containing protein</fullName>
    </submittedName>
</protein>
<proteinExistence type="predicted"/>
<dbReference type="HOGENOM" id="CLU_1903001_0_0_9"/>
<gene>
    <name evidence="1" type="ordered locus">CLD_2554</name>
</gene>
<evidence type="ECO:0000313" key="1">
    <source>
        <dbReference type="EMBL" id="ACA46327.1"/>
    </source>
</evidence>